<protein>
    <submittedName>
        <fullName evidence="2">Uncharacterized protein</fullName>
    </submittedName>
</protein>
<dbReference type="OrthoDB" id="5855027at2759"/>
<proteinExistence type="predicted"/>
<feature type="region of interest" description="Disordered" evidence="1">
    <location>
        <begin position="248"/>
        <end position="293"/>
    </location>
</feature>
<reference evidence="2 3" key="1">
    <citation type="submission" date="2014-03" db="EMBL/GenBank/DDBJ databases">
        <title>Draft genome of the hookworm Oesophagostomum dentatum.</title>
        <authorList>
            <person name="Mitreva M."/>
        </authorList>
    </citation>
    <scope>NUCLEOTIDE SEQUENCE [LARGE SCALE GENOMIC DNA]</scope>
    <source>
        <strain evidence="2 3">OD-Hann</strain>
    </source>
</reference>
<dbReference type="Proteomes" id="UP000053660">
    <property type="component" value="Unassembled WGS sequence"/>
</dbReference>
<accession>A0A0B1SLF0</accession>
<evidence type="ECO:0000313" key="2">
    <source>
        <dbReference type="EMBL" id="KHJ84367.1"/>
    </source>
</evidence>
<evidence type="ECO:0000256" key="1">
    <source>
        <dbReference type="SAM" id="MobiDB-lite"/>
    </source>
</evidence>
<dbReference type="AlphaFoldDB" id="A0A0B1SLF0"/>
<gene>
    <name evidence="2" type="ORF">OESDEN_15920</name>
</gene>
<keyword evidence="3" id="KW-1185">Reference proteome</keyword>
<sequence length="293" mass="32843">MIPSHVVVFFPGPKNTDIVTASCVAGEIDVGTITKVRWQGRAYRAKIVFAGSKNACEAAIKNVTEEGDMNDTFFLAGDSATVLDANVDNNQRQDYAETKAAIQEVLTQLGLLSRNTTAMLREHRIAVEAKLIRLETRLCKIEGMLEEKNTTPSGEINFKYVSRERFESLLALKCGKMRKFALALEKDVFGDDSSELSLKIEDRKNSGEKINFMREVIFKYFNVSSDSEDSVWQTVKNALNGRARTVRRNMPAGCDDNRPALTPPPSEEQRLESLSPSASDRDPYNFFDDCDDY</sequence>
<evidence type="ECO:0000313" key="3">
    <source>
        <dbReference type="Proteomes" id="UP000053660"/>
    </source>
</evidence>
<dbReference type="EMBL" id="KN568853">
    <property type="protein sequence ID" value="KHJ84367.1"/>
    <property type="molecule type" value="Genomic_DNA"/>
</dbReference>
<name>A0A0B1SLF0_OESDE</name>
<organism evidence="2 3">
    <name type="scientific">Oesophagostomum dentatum</name>
    <name type="common">Nodular worm</name>
    <dbReference type="NCBI Taxonomy" id="61180"/>
    <lineage>
        <taxon>Eukaryota</taxon>
        <taxon>Metazoa</taxon>
        <taxon>Ecdysozoa</taxon>
        <taxon>Nematoda</taxon>
        <taxon>Chromadorea</taxon>
        <taxon>Rhabditida</taxon>
        <taxon>Rhabditina</taxon>
        <taxon>Rhabditomorpha</taxon>
        <taxon>Strongyloidea</taxon>
        <taxon>Strongylidae</taxon>
        <taxon>Oesophagostomum</taxon>
    </lineage>
</organism>